<dbReference type="InterPro" id="IPR009057">
    <property type="entry name" value="Homeodomain-like_sf"/>
</dbReference>
<name>A0A3B4TS55_SERDU</name>
<dbReference type="OMA" id="QGYKTIS"/>
<dbReference type="SUPFAM" id="SSF46689">
    <property type="entry name" value="Homeodomain-like"/>
    <property type="match status" value="1"/>
</dbReference>
<dbReference type="AlphaFoldDB" id="A0A3B4TS55"/>
<feature type="domain" description="Transposase Tc1-like" evidence="1">
    <location>
        <begin position="132"/>
        <end position="185"/>
    </location>
</feature>
<organism evidence="3 4">
    <name type="scientific">Seriola dumerili</name>
    <name type="common">Greater amberjack</name>
    <name type="synonym">Caranx dumerili</name>
    <dbReference type="NCBI Taxonomy" id="41447"/>
    <lineage>
        <taxon>Eukaryota</taxon>
        <taxon>Metazoa</taxon>
        <taxon>Chordata</taxon>
        <taxon>Craniata</taxon>
        <taxon>Vertebrata</taxon>
        <taxon>Euteleostomi</taxon>
        <taxon>Actinopterygii</taxon>
        <taxon>Neopterygii</taxon>
        <taxon>Teleostei</taxon>
        <taxon>Neoteleostei</taxon>
        <taxon>Acanthomorphata</taxon>
        <taxon>Carangaria</taxon>
        <taxon>Carangiformes</taxon>
        <taxon>Carangidae</taxon>
        <taxon>Seriola</taxon>
    </lineage>
</organism>
<dbReference type="STRING" id="41447.ENSSDUP00000008857"/>
<dbReference type="GO" id="GO:0015074">
    <property type="term" value="P:DNA integration"/>
    <property type="evidence" value="ECO:0007669"/>
    <property type="project" value="InterPro"/>
</dbReference>
<evidence type="ECO:0000259" key="2">
    <source>
        <dbReference type="Pfam" id="PF25787"/>
    </source>
</evidence>
<feature type="domain" description="Sleeping Beauty transposase HTH" evidence="2">
    <location>
        <begin position="65"/>
        <end position="116"/>
    </location>
</feature>
<proteinExistence type="predicted"/>
<protein>
    <submittedName>
        <fullName evidence="3">Uncharacterized protein</fullName>
    </submittedName>
</protein>
<evidence type="ECO:0000313" key="3">
    <source>
        <dbReference type="Ensembl" id="ENSSDUP00000008857.1"/>
    </source>
</evidence>
<accession>A0A3B4TS55</accession>
<dbReference type="InterPro" id="IPR036388">
    <property type="entry name" value="WH-like_DNA-bd_sf"/>
</dbReference>
<keyword evidence="4" id="KW-1185">Reference proteome</keyword>
<dbReference type="GO" id="GO:0006313">
    <property type="term" value="P:DNA transposition"/>
    <property type="evidence" value="ECO:0007669"/>
    <property type="project" value="InterPro"/>
</dbReference>
<evidence type="ECO:0000313" key="4">
    <source>
        <dbReference type="Proteomes" id="UP000261420"/>
    </source>
</evidence>
<reference evidence="3" key="2">
    <citation type="submission" date="2025-09" db="UniProtKB">
        <authorList>
            <consortium name="Ensembl"/>
        </authorList>
    </citation>
    <scope>IDENTIFICATION</scope>
</reference>
<dbReference type="InterPro" id="IPR002492">
    <property type="entry name" value="Transposase_Tc1-like"/>
</dbReference>
<dbReference type="Gene3D" id="1.10.10.10">
    <property type="entry name" value="Winged helix-like DNA-binding domain superfamily/Winged helix DNA-binding domain"/>
    <property type="match status" value="1"/>
</dbReference>
<dbReference type="Ensembl" id="ENSSDUT00000009030.1">
    <property type="protein sequence ID" value="ENSSDUP00000008857.1"/>
    <property type="gene ID" value="ENSSDUG00000006512.1"/>
</dbReference>
<reference evidence="3" key="1">
    <citation type="submission" date="2025-08" db="UniProtKB">
        <authorList>
            <consortium name="Ensembl"/>
        </authorList>
    </citation>
    <scope>IDENTIFICATION</scope>
</reference>
<dbReference type="InterPro" id="IPR057667">
    <property type="entry name" value="HTH_SB"/>
</dbReference>
<dbReference type="Pfam" id="PF01498">
    <property type="entry name" value="HTH_Tnp_Tc3_2"/>
    <property type="match status" value="1"/>
</dbReference>
<dbReference type="Pfam" id="PF25787">
    <property type="entry name" value="HTH_SB"/>
    <property type="match status" value="1"/>
</dbReference>
<dbReference type="GeneTree" id="ENSGT01150000287007"/>
<dbReference type="GO" id="GO:0003677">
    <property type="term" value="F:DNA binding"/>
    <property type="evidence" value="ECO:0007669"/>
    <property type="project" value="InterPro"/>
</dbReference>
<evidence type="ECO:0000259" key="1">
    <source>
        <dbReference type="Pfam" id="PF01498"/>
    </source>
</evidence>
<dbReference type="Proteomes" id="UP000261420">
    <property type="component" value="Unplaced"/>
</dbReference>
<sequence length="185" mass="20984">SCNTGVYLSRTELVADKTKCKRKKELTKDQKHEINESLELLDTDKDKEIDYHKLKVSNRDKHQAIKSEELSVDLRDKIVARHKSGQGYKTISKALSVPRSTVASIIVKWKKFGTTRTLPRVGRPAKLSNRARRALVRQVTKNPTVTLTELQKFTVEMGDPAGKTTILAALHKSGFYCKVERQKPL</sequence>